<accession>A0ABS6W7H5</accession>
<gene>
    <name evidence="3" type="ORF">KIH73_01820</name>
</gene>
<evidence type="ECO:0000256" key="2">
    <source>
        <dbReference type="SAM" id="MobiDB-lite"/>
    </source>
</evidence>
<evidence type="ECO:0000313" key="4">
    <source>
        <dbReference type="Proteomes" id="UP000812844"/>
    </source>
</evidence>
<organism evidence="3 4">
    <name type="scientific">Bifidobacterium phasiani</name>
    <dbReference type="NCBI Taxonomy" id="2834431"/>
    <lineage>
        <taxon>Bacteria</taxon>
        <taxon>Bacillati</taxon>
        <taxon>Actinomycetota</taxon>
        <taxon>Actinomycetes</taxon>
        <taxon>Bifidobacteriales</taxon>
        <taxon>Bifidobacteriaceae</taxon>
        <taxon>Bifidobacterium</taxon>
    </lineage>
</organism>
<feature type="compositionally biased region" description="Low complexity" evidence="2">
    <location>
        <begin position="218"/>
        <end position="231"/>
    </location>
</feature>
<proteinExistence type="predicted"/>
<protein>
    <recommendedName>
        <fullName evidence="5">Transposase</fullName>
    </recommendedName>
</protein>
<comment type="caution">
    <text evidence="3">The sequence shown here is derived from an EMBL/GenBank/DDBJ whole genome shotgun (WGS) entry which is preliminary data.</text>
</comment>
<keyword evidence="4" id="KW-1185">Reference proteome</keyword>
<feature type="compositionally biased region" description="Low complexity" evidence="2">
    <location>
        <begin position="152"/>
        <end position="193"/>
    </location>
</feature>
<feature type="compositionally biased region" description="Low complexity" evidence="2">
    <location>
        <begin position="104"/>
        <end position="117"/>
    </location>
</feature>
<sequence>MARKRESEGARGFSVREIKYLQSLPAVEHVTRTRIEYTEGFKVDCLRRYMAGESPAKIFRRAGLDSQLIGYKRIERCIARWKKMYHLDDVRRPSGRSAGAQTQPADLAAADSAAGPATGETPQDSAVVQSAAPGKTAVDVGHIVRAGTDASAAASPADADPAAACDATDSTSASPATAPAAAMAAPTASPTADHAPSSTAAGQTDGADHAENAPAALDPASAAAPDPEAGAFDVPESERWVAPVDPLSFDLDDGTYADLRYAYPTPRSTRGDHRSDDIYQLIIMQQARRIERLEHEVNGLNDRLRHASQQIQELTKA</sequence>
<name>A0ABS6W7H5_9BIFI</name>
<feature type="region of interest" description="Disordered" evidence="2">
    <location>
        <begin position="152"/>
        <end position="212"/>
    </location>
</feature>
<keyword evidence="1" id="KW-0175">Coiled coil</keyword>
<dbReference type="EMBL" id="JAHBBD010000002">
    <property type="protein sequence ID" value="MBW3082130.1"/>
    <property type="molecule type" value="Genomic_DNA"/>
</dbReference>
<dbReference type="Proteomes" id="UP000812844">
    <property type="component" value="Unassembled WGS sequence"/>
</dbReference>
<evidence type="ECO:0000313" key="3">
    <source>
        <dbReference type="EMBL" id="MBW3082130.1"/>
    </source>
</evidence>
<feature type="coiled-coil region" evidence="1">
    <location>
        <begin position="283"/>
        <end position="317"/>
    </location>
</feature>
<reference evidence="3 4" key="1">
    <citation type="submission" date="2021-05" db="EMBL/GenBank/DDBJ databases">
        <title>Phylogenetic classification of ten novel species belonging to the genus Bifidobacterium comprising B. colchicus sp. nov., B. abeli sp. nov., B. bicoloris sp. nov., B. guerezis sp. nov., B. rosaliae sp. nov., B. santillanensis sp. nov., B. argentati sp. nov., B. amazzoni sp. nov., B. pluviali sp. nov., and B. pinnaculum sp. nov.</title>
        <authorList>
            <person name="Lugli G.A."/>
            <person name="Ruiz Garcia L."/>
            <person name="Margolles A."/>
            <person name="Ventura M."/>
        </authorList>
    </citation>
    <scope>NUCLEOTIDE SEQUENCE [LARGE SCALE GENOMIC DNA]</scope>
    <source>
        <strain evidence="3 4">6T3</strain>
    </source>
</reference>
<evidence type="ECO:0008006" key="5">
    <source>
        <dbReference type="Google" id="ProtNLM"/>
    </source>
</evidence>
<feature type="region of interest" description="Disordered" evidence="2">
    <location>
        <begin position="91"/>
        <end position="133"/>
    </location>
</feature>
<dbReference type="RefSeq" id="WP_219079936.1">
    <property type="nucleotide sequence ID" value="NZ_JAHBBD010000002.1"/>
</dbReference>
<feature type="region of interest" description="Disordered" evidence="2">
    <location>
        <begin position="218"/>
        <end position="237"/>
    </location>
</feature>
<evidence type="ECO:0000256" key="1">
    <source>
        <dbReference type="SAM" id="Coils"/>
    </source>
</evidence>